<dbReference type="InterPro" id="IPR033121">
    <property type="entry name" value="PEPTIDASE_A1"/>
</dbReference>
<accession>A0ABR2PWM7</accession>
<evidence type="ECO:0000256" key="1">
    <source>
        <dbReference type="ARBA" id="ARBA00007447"/>
    </source>
</evidence>
<comment type="similarity">
    <text evidence="1">Belongs to the peptidase A1 family.</text>
</comment>
<evidence type="ECO:0000313" key="4">
    <source>
        <dbReference type="Proteomes" id="UP001396334"/>
    </source>
</evidence>
<reference evidence="3 4" key="1">
    <citation type="journal article" date="2024" name="G3 (Bethesda)">
        <title>Genome assembly of Hibiscus sabdariffa L. provides insights into metabolisms of medicinal natural products.</title>
        <authorList>
            <person name="Kim T."/>
        </authorList>
    </citation>
    <scope>NUCLEOTIDE SEQUENCE [LARGE SCALE GENOMIC DNA]</scope>
    <source>
        <strain evidence="3">TK-2024</strain>
        <tissue evidence="3">Old leaves</tissue>
    </source>
</reference>
<dbReference type="SUPFAM" id="SSF50630">
    <property type="entry name" value="Acid proteases"/>
    <property type="match status" value="1"/>
</dbReference>
<dbReference type="PANTHER" id="PTHR47965">
    <property type="entry name" value="ASPARTYL PROTEASE-RELATED"/>
    <property type="match status" value="1"/>
</dbReference>
<dbReference type="InterPro" id="IPR001461">
    <property type="entry name" value="Aspartic_peptidase_A1"/>
</dbReference>
<proteinExistence type="inferred from homology"/>
<dbReference type="PANTHER" id="PTHR47965:SF103">
    <property type="entry name" value="EUKARYOTIC ASPARTYL PROTEASE FAMILY PROTEIN"/>
    <property type="match status" value="1"/>
</dbReference>
<comment type="caution">
    <text evidence="3">The sequence shown here is derived from an EMBL/GenBank/DDBJ whole genome shotgun (WGS) entry which is preliminary data.</text>
</comment>
<dbReference type="Pfam" id="PF14543">
    <property type="entry name" value="TAXi_N"/>
    <property type="match status" value="1"/>
</dbReference>
<name>A0ABR2PWM7_9ROSI</name>
<keyword evidence="4" id="KW-1185">Reference proteome</keyword>
<dbReference type="Proteomes" id="UP001396334">
    <property type="component" value="Unassembled WGS sequence"/>
</dbReference>
<gene>
    <name evidence="3" type="ORF">V6N11_048874</name>
</gene>
<dbReference type="InterPro" id="IPR021109">
    <property type="entry name" value="Peptidase_aspartic_dom_sf"/>
</dbReference>
<sequence>MCPVPRTVSTVDSRPMVFSIGHSDTVRLRRPKALVLPVSKDASTSQYVTQIKQRTPLVPIKLTLDVRGDSVWVDCEKDYVSSSYKYVPCNSAPCYSANGNTCGRCFNGPKPGCNSNALCYCFPTNNVKSIATIGEVAQNVFAVQSVDGKNPGEVVSVSKFLFTCGWSFLKQGLASGVKGVAGLGRTKI</sequence>
<protein>
    <recommendedName>
        <fullName evidence="2">Peptidase A1 domain-containing protein</fullName>
    </recommendedName>
</protein>
<organism evidence="3 4">
    <name type="scientific">Hibiscus sabdariffa</name>
    <name type="common">roselle</name>
    <dbReference type="NCBI Taxonomy" id="183260"/>
    <lineage>
        <taxon>Eukaryota</taxon>
        <taxon>Viridiplantae</taxon>
        <taxon>Streptophyta</taxon>
        <taxon>Embryophyta</taxon>
        <taxon>Tracheophyta</taxon>
        <taxon>Spermatophyta</taxon>
        <taxon>Magnoliopsida</taxon>
        <taxon>eudicotyledons</taxon>
        <taxon>Gunneridae</taxon>
        <taxon>Pentapetalae</taxon>
        <taxon>rosids</taxon>
        <taxon>malvids</taxon>
        <taxon>Malvales</taxon>
        <taxon>Malvaceae</taxon>
        <taxon>Malvoideae</taxon>
        <taxon>Hibiscus</taxon>
    </lineage>
</organism>
<dbReference type="PROSITE" id="PS51767">
    <property type="entry name" value="PEPTIDASE_A1"/>
    <property type="match status" value="1"/>
</dbReference>
<dbReference type="Gene3D" id="2.40.70.10">
    <property type="entry name" value="Acid Proteases"/>
    <property type="match status" value="1"/>
</dbReference>
<evidence type="ECO:0000259" key="2">
    <source>
        <dbReference type="PROSITE" id="PS51767"/>
    </source>
</evidence>
<dbReference type="InterPro" id="IPR032861">
    <property type="entry name" value="TAXi_N"/>
</dbReference>
<feature type="domain" description="Peptidase A1" evidence="2">
    <location>
        <begin position="47"/>
        <end position="188"/>
    </location>
</feature>
<evidence type="ECO:0000313" key="3">
    <source>
        <dbReference type="EMBL" id="KAK8992804.1"/>
    </source>
</evidence>
<dbReference type="EMBL" id="JBBPBN010000050">
    <property type="protein sequence ID" value="KAK8992804.1"/>
    <property type="molecule type" value="Genomic_DNA"/>
</dbReference>